<dbReference type="PRINTS" id="PR00111">
    <property type="entry name" value="ABHYDROLASE"/>
</dbReference>
<evidence type="ECO:0000259" key="1">
    <source>
        <dbReference type="Pfam" id="PF00561"/>
    </source>
</evidence>
<dbReference type="Gene3D" id="3.40.50.1820">
    <property type="entry name" value="alpha/beta hydrolase"/>
    <property type="match status" value="1"/>
</dbReference>
<dbReference type="OrthoDB" id="9775557at2"/>
<dbReference type="InterPro" id="IPR000073">
    <property type="entry name" value="AB_hydrolase_1"/>
</dbReference>
<dbReference type="Pfam" id="PF00561">
    <property type="entry name" value="Abhydrolase_1"/>
    <property type="match status" value="1"/>
</dbReference>
<dbReference type="EMBL" id="ASRV01000026">
    <property type="protein sequence ID" value="EOR27860.1"/>
    <property type="molecule type" value="Genomic_DNA"/>
</dbReference>
<gene>
    <name evidence="2" type="ORF">A500_02336</name>
</gene>
<reference evidence="2 3" key="1">
    <citation type="submission" date="2013-03" db="EMBL/GenBank/DDBJ databases">
        <title>Whole genome shotgun sequencing of Clostridium sartagoforme AAU1.</title>
        <authorList>
            <person name="Joshi C.G."/>
            <person name="Duggirala S.M."/>
            <person name="Nathani N.M."/>
            <person name="Bhatt V.D."/>
            <person name="Patel A.K."/>
            <person name="Pandya P.R."/>
            <person name="KaPatel J.A."/>
        </authorList>
    </citation>
    <scope>NUCLEOTIDE SEQUENCE [LARGE SCALE GENOMIC DNA]</scope>
    <source>
        <strain evidence="2 3">AAU1</strain>
    </source>
</reference>
<dbReference type="Proteomes" id="UP000013988">
    <property type="component" value="Unassembled WGS sequence"/>
</dbReference>
<dbReference type="SUPFAM" id="SSF53474">
    <property type="entry name" value="alpha/beta-Hydrolases"/>
    <property type="match status" value="1"/>
</dbReference>
<dbReference type="InterPro" id="IPR029058">
    <property type="entry name" value="AB_hydrolase_fold"/>
</dbReference>
<keyword evidence="2" id="KW-0378">Hydrolase</keyword>
<dbReference type="RefSeq" id="WP_016205963.1">
    <property type="nucleotide sequence ID" value="NZ_ASRV01000026.1"/>
</dbReference>
<protein>
    <submittedName>
        <fullName evidence="2">Alpha/beta hydrolase superfamily protein</fullName>
    </submittedName>
</protein>
<organism evidence="2 3">
    <name type="scientific">Clostridium sartagoforme AAU1</name>
    <dbReference type="NCBI Taxonomy" id="1202534"/>
    <lineage>
        <taxon>Bacteria</taxon>
        <taxon>Bacillati</taxon>
        <taxon>Bacillota</taxon>
        <taxon>Clostridia</taxon>
        <taxon>Eubacteriales</taxon>
        <taxon>Clostridiaceae</taxon>
        <taxon>Clostridium</taxon>
    </lineage>
</organism>
<dbReference type="InterPro" id="IPR050266">
    <property type="entry name" value="AB_hydrolase_sf"/>
</dbReference>
<dbReference type="GO" id="GO:0016787">
    <property type="term" value="F:hydrolase activity"/>
    <property type="evidence" value="ECO:0007669"/>
    <property type="project" value="UniProtKB-KW"/>
</dbReference>
<name>R9CFU3_9CLOT</name>
<evidence type="ECO:0000313" key="2">
    <source>
        <dbReference type="EMBL" id="EOR27860.1"/>
    </source>
</evidence>
<keyword evidence="3" id="KW-1185">Reference proteome</keyword>
<dbReference type="PATRIC" id="fig|1202534.3.peg.469"/>
<feature type="domain" description="AB hydrolase-1" evidence="1">
    <location>
        <begin position="21"/>
        <end position="251"/>
    </location>
</feature>
<sequence length="271" mass="31550">MPFIKYNEKNIYYEVHGEGEVIVILNGIMMSHMSWKAFIPELSRNNKVVLLDFLDQGKSDKMDSLYKQDLQVEVVKAVIDKLELNKINLFGISYGGEVALQFALKYKNLLNKLILFNTTSNTNSWLQDIGRGWINAAETKDAETFYNVTIPIIYSPSFYNKNIDWMNKRRKILYKVFKEDFLISMIRLIKSAEGYDVKEKLNKIDISTLIVSSEYDFITPVAEQEDIYKGIPNSQYILIRECGHASMYEKPNEFINILKGYLFVEKEIKIV</sequence>
<dbReference type="AlphaFoldDB" id="R9CFU3"/>
<dbReference type="PANTHER" id="PTHR43798">
    <property type="entry name" value="MONOACYLGLYCEROL LIPASE"/>
    <property type="match status" value="1"/>
</dbReference>
<comment type="caution">
    <text evidence="2">The sequence shown here is derived from an EMBL/GenBank/DDBJ whole genome shotgun (WGS) entry which is preliminary data.</text>
</comment>
<accession>R9CFU3</accession>
<proteinExistence type="predicted"/>
<evidence type="ECO:0000313" key="3">
    <source>
        <dbReference type="Proteomes" id="UP000013988"/>
    </source>
</evidence>